<organism evidence="4 5">
    <name type="scientific">Noviherbaspirillum pedocola</name>
    <dbReference type="NCBI Taxonomy" id="2801341"/>
    <lineage>
        <taxon>Bacteria</taxon>
        <taxon>Pseudomonadati</taxon>
        <taxon>Pseudomonadota</taxon>
        <taxon>Betaproteobacteria</taxon>
        <taxon>Burkholderiales</taxon>
        <taxon>Oxalobacteraceae</taxon>
        <taxon>Noviherbaspirillum</taxon>
    </lineage>
</organism>
<evidence type="ECO:0000313" key="5">
    <source>
        <dbReference type="Proteomes" id="UP000622890"/>
    </source>
</evidence>
<dbReference type="AlphaFoldDB" id="A0A934SN79"/>
<evidence type="ECO:0000256" key="2">
    <source>
        <dbReference type="PROSITE-ProRule" id="PRU00169"/>
    </source>
</evidence>
<dbReference type="Gene3D" id="3.40.50.2300">
    <property type="match status" value="1"/>
</dbReference>
<dbReference type="GO" id="GO:0000160">
    <property type="term" value="P:phosphorelay signal transduction system"/>
    <property type="evidence" value="ECO:0007669"/>
    <property type="project" value="InterPro"/>
</dbReference>
<comment type="caution">
    <text evidence="4">The sequence shown here is derived from an EMBL/GenBank/DDBJ whole genome shotgun (WGS) entry which is preliminary data.</text>
</comment>
<evidence type="ECO:0000259" key="3">
    <source>
        <dbReference type="PROSITE" id="PS50110"/>
    </source>
</evidence>
<sequence>MAVLIIDDDPLNLTLMSYLLRTVEPAPALEFADPLAALAWCAAQAPDLVLIDQWMPGLCGLEFIERLRQLPQGANVPVLLISADVDAALRGKGESLGVADFLSKPIVKAELLEKVQKLLRR</sequence>
<evidence type="ECO:0000313" key="4">
    <source>
        <dbReference type="EMBL" id="MBK4733560.1"/>
    </source>
</evidence>
<feature type="modified residue" description="4-aspartylphosphate" evidence="2">
    <location>
        <position position="52"/>
    </location>
</feature>
<dbReference type="InterPro" id="IPR050595">
    <property type="entry name" value="Bact_response_regulator"/>
</dbReference>
<evidence type="ECO:0000256" key="1">
    <source>
        <dbReference type="ARBA" id="ARBA00022553"/>
    </source>
</evidence>
<dbReference type="RefSeq" id="WP_200590302.1">
    <property type="nucleotide sequence ID" value="NZ_JAEPBG010000001.1"/>
</dbReference>
<dbReference type="SUPFAM" id="SSF52172">
    <property type="entry name" value="CheY-like"/>
    <property type="match status" value="1"/>
</dbReference>
<keyword evidence="5" id="KW-1185">Reference proteome</keyword>
<dbReference type="Proteomes" id="UP000622890">
    <property type="component" value="Unassembled WGS sequence"/>
</dbReference>
<gene>
    <name evidence="4" type="ORF">JJB74_02920</name>
</gene>
<dbReference type="InterPro" id="IPR001789">
    <property type="entry name" value="Sig_transdc_resp-reg_receiver"/>
</dbReference>
<proteinExistence type="predicted"/>
<dbReference type="SMART" id="SM00448">
    <property type="entry name" value="REC"/>
    <property type="match status" value="1"/>
</dbReference>
<dbReference type="EMBL" id="JAEPBG010000001">
    <property type="protein sequence ID" value="MBK4733560.1"/>
    <property type="molecule type" value="Genomic_DNA"/>
</dbReference>
<dbReference type="PANTHER" id="PTHR44591">
    <property type="entry name" value="STRESS RESPONSE REGULATOR PROTEIN 1"/>
    <property type="match status" value="1"/>
</dbReference>
<dbReference type="PANTHER" id="PTHR44591:SF3">
    <property type="entry name" value="RESPONSE REGULATORY DOMAIN-CONTAINING PROTEIN"/>
    <property type="match status" value="1"/>
</dbReference>
<dbReference type="Pfam" id="PF00072">
    <property type="entry name" value="Response_reg"/>
    <property type="match status" value="1"/>
</dbReference>
<dbReference type="PROSITE" id="PS50110">
    <property type="entry name" value="RESPONSE_REGULATORY"/>
    <property type="match status" value="1"/>
</dbReference>
<reference evidence="4" key="1">
    <citation type="submission" date="2021-01" db="EMBL/GenBank/DDBJ databases">
        <title>Genome sequence of strain Noviherbaspirillum sp. DKR-6.</title>
        <authorList>
            <person name="Chaudhary D.K."/>
        </authorList>
    </citation>
    <scope>NUCLEOTIDE SEQUENCE</scope>
    <source>
        <strain evidence="4">DKR-6</strain>
    </source>
</reference>
<name>A0A934SN79_9BURK</name>
<keyword evidence="1 2" id="KW-0597">Phosphoprotein</keyword>
<dbReference type="InterPro" id="IPR011006">
    <property type="entry name" value="CheY-like_superfamily"/>
</dbReference>
<protein>
    <submittedName>
        <fullName evidence="4">Response regulator</fullName>
    </submittedName>
</protein>
<feature type="domain" description="Response regulatory" evidence="3">
    <location>
        <begin position="2"/>
        <end position="119"/>
    </location>
</feature>
<accession>A0A934SN79</accession>